<proteinExistence type="predicted"/>
<dbReference type="InterPro" id="IPR029033">
    <property type="entry name" value="His_PPase_superfam"/>
</dbReference>
<evidence type="ECO:0000256" key="1">
    <source>
        <dbReference type="SAM" id="MobiDB-lite"/>
    </source>
</evidence>
<feature type="compositionally biased region" description="Acidic residues" evidence="1">
    <location>
        <begin position="1"/>
        <end position="10"/>
    </location>
</feature>
<sequence>MSTNSEDDPRDDNSRDSAPGWTGATTAPTRLLLLRHGQSPMSIRREYSGSASNPELTELGLQQATRAALRLRQGVDAEEWDISAIVASPQIRAQQTAEEAARALGLDIETDDELRETDFGDWEGLTFSEAHRATPELHSRWLADPTVAPPGGEDFRTVDARVAAARDRITKRYGDSTILVVSHVTPIKALLRQGLSSGFEIFTRLHLDLASLSIAEFYADGPTSVRLINDTSYLR</sequence>
<dbReference type="Proteomes" id="UP000058446">
    <property type="component" value="Chromosome"/>
</dbReference>
<gene>
    <name evidence="2" type="ORF">CLAC_08275</name>
</gene>
<dbReference type="GO" id="GO:0016301">
    <property type="term" value="F:kinase activity"/>
    <property type="evidence" value="ECO:0007669"/>
    <property type="project" value="UniProtKB-KW"/>
</dbReference>
<dbReference type="EMBL" id="CP006841">
    <property type="protein sequence ID" value="ALA67715.1"/>
    <property type="molecule type" value="Genomic_DNA"/>
</dbReference>
<reference evidence="2 3" key="1">
    <citation type="submission" date="2013-10" db="EMBL/GenBank/DDBJ databases">
        <title>Complete genome sequence of Corynebacterium lactis DSM 45799(T), isolated from raw cow milk.</title>
        <authorList>
            <person name="Ruckert C."/>
            <person name="Albersmeier A."/>
            <person name="Lipski A."/>
            <person name="Kalinowski J."/>
        </authorList>
    </citation>
    <scope>NUCLEOTIDE SEQUENCE [LARGE SCALE GENOMIC DNA]</scope>
    <source>
        <strain evidence="2 3">RW2-5</strain>
    </source>
</reference>
<dbReference type="GO" id="GO:0005737">
    <property type="term" value="C:cytoplasm"/>
    <property type="evidence" value="ECO:0007669"/>
    <property type="project" value="TreeGrafter"/>
</dbReference>
<keyword evidence="2" id="KW-0418">Kinase</keyword>
<protein>
    <submittedName>
        <fullName evidence="2">Phosphoglycerate kinase</fullName>
    </submittedName>
</protein>
<dbReference type="InterPro" id="IPR050275">
    <property type="entry name" value="PGM_Phosphatase"/>
</dbReference>
<organism evidence="2 3">
    <name type="scientific">Corynebacterium lactis RW2-5</name>
    <dbReference type="NCBI Taxonomy" id="1408189"/>
    <lineage>
        <taxon>Bacteria</taxon>
        <taxon>Bacillati</taxon>
        <taxon>Actinomycetota</taxon>
        <taxon>Actinomycetes</taxon>
        <taxon>Mycobacteriales</taxon>
        <taxon>Corynebacteriaceae</taxon>
        <taxon>Corynebacterium</taxon>
    </lineage>
</organism>
<dbReference type="Gene3D" id="3.40.50.1240">
    <property type="entry name" value="Phosphoglycerate mutase-like"/>
    <property type="match status" value="1"/>
</dbReference>
<dbReference type="PANTHER" id="PTHR48100:SF62">
    <property type="entry name" value="GLUCOSYL-3-PHOSPHOGLYCERATE PHOSPHATASE"/>
    <property type="match status" value="1"/>
</dbReference>
<dbReference type="OrthoDB" id="5296884at2"/>
<evidence type="ECO:0000313" key="2">
    <source>
        <dbReference type="EMBL" id="ALA67715.1"/>
    </source>
</evidence>
<dbReference type="PANTHER" id="PTHR48100">
    <property type="entry name" value="BROAD-SPECIFICITY PHOSPHATASE YOR283W-RELATED"/>
    <property type="match status" value="1"/>
</dbReference>
<keyword evidence="3" id="KW-1185">Reference proteome</keyword>
<dbReference type="SMART" id="SM00855">
    <property type="entry name" value="PGAM"/>
    <property type="match status" value="1"/>
</dbReference>
<dbReference type="STRING" id="1408189.CLAC_08275"/>
<keyword evidence="2" id="KW-0808">Transferase</keyword>
<dbReference type="GO" id="GO:0016791">
    <property type="term" value="F:phosphatase activity"/>
    <property type="evidence" value="ECO:0007669"/>
    <property type="project" value="TreeGrafter"/>
</dbReference>
<dbReference type="InterPro" id="IPR013078">
    <property type="entry name" value="His_Pase_superF_clade-1"/>
</dbReference>
<dbReference type="SUPFAM" id="SSF53254">
    <property type="entry name" value="Phosphoglycerate mutase-like"/>
    <property type="match status" value="1"/>
</dbReference>
<dbReference type="KEGG" id="clw:CLAC_08275"/>
<feature type="compositionally biased region" description="Low complexity" evidence="1">
    <location>
        <begin position="18"/>
        <end position="29"/>
    </location>
</feature>
<dbReference type="PATRIC" id="fig|1408189.4.peg.1658"/>
<dbReference type="CDD" id="cd07067">
    <property type="entry name" value="HP_PGM_like"/>
    <property type="match status" value="1"/>
</dbReference>
<dbReference type="Pfam" id="PF00300">
    <property type="entry name" value="His_Phos_1"/>
    <property type="match status" value="1"/>
</dbReference>
<feature type="region of interest" description="Disordered" evidence="1">
    <location>
        <begin position="1"/>
        <end position="29"/>
    </location>
</feature>
<evidence type="ECO:0000313" key="3">
    <source>
        <dbReference type="Proteomes" id="UP000058446"/>
    </source>
</evidence>
<dbReference type="AlphaFoldDB" id="A0A0K2H0Z9"/>
<accession>A0A0K2H0Z9</accession>
<name>A0A0K2H0Z9_9CORY</name>